<dbReference type="GO" id="GO:0016787">
    <property type="term" value="F:hydrolase activity"/>
    <property type="evidence" value="ECO:0007669"/>
    <property type="project" value="UniProtKB-KW"/>
</dbReference>
<sequence>MNDFKLWYSEPAVSWAQGLPLGNGRLGAVVMAAPHREVWSMSEVTYWSGQSDPVPSSGGGKAALEEMRQHFFSGDYEGGDRLAKRHLQPKKQNFGTNLGLCEVVIDFAEQMQNREQESGDGGQFRRELDLTNAVAGAVHQGKSSTLHREVFASHAGDLVASRIWGGLPGTVSFSLSLVNGTGQFRATAVEGDMLEFKSQATENIHSNGTCGVYAKGWVKVVISGGSIHSGDGQLTVSGADEAWIYFAVSTNYRRTDADWESESRSTIEQAAGNGYEMLREEHVADYRREYDKVNIHLGRSDKADLPTGQRIQSLARGGGDDPQLFALFLQYGRYLTIAGSRADSPLPMHLQGIWNDGEACRMGWSCDYHLDVNTQMNYYPTEITNLGDSHLPLMRYVEELAQAGKSTAGHLYGSKGWVAHVFSNVWGFTLPGWETSWGLNVTGGLWLATHLIQHYEYSLDREFLARQAYPVLKEAAIFFLDYMCIHPKYGWLVTGPANSPENSFYPGHAGERAQQLSMGPAMDQILVRELFEFCLMAAELLDQDEAFRQTLQAAAAKLPPLQIGRKGQLQEWLEDYEEAQPEHRHLSHLYALYPGNQITPGRTPELSRAARVTLENRMQQNELEDVEFTAALFGLGFARLHDGENAYKHISHLISGLCFDNLFTYSKSGIAGAESNIFVIDGNFGGTALIAEMLLQSHAGEIHLLPALPAAWSTGAVSGLRAKGNAEVDVAWDNGRLTAAEVRTFSPGTVTVRWGDVRTDFQAEAGGSYKLGSRLELLA</sequence>
<dbReference type="SUPFAM" id="SSF48208">
    <property type="entry name" value="Six-hairpin glycosidases"/>
    <property type="match status" value="1"/>
</dbReference>
<name>A0ABX1YK11_9BACL</name>
<evidence type="ECO:0000259" key="2">
    <source>
        <dbReference type="Pfam" id="PF21307"/>
    </source>
</evidence>
<dbReference type="PANTHER" id="PTHR31084:SF0">
    <property type="entry name" value="ALPHA-L-FUCOSIDASE 2"/>
    <property type="match status" value="1"/>
</dbReference>
<reference evidence="4 5" key="1">
    <citation type="submission" date="2019-10" db="EMBL/GenBank/DDBJ databases">
        <title>Description of Paenibacillus terricola sp. nov.</title>
        <authorList>
            <person name="Carlier A."/>
            <person name="Qi S."/>
        </authorList>
    </citation>
    <scope>NUCLEOTIDE SEQUENCE [LARGE SCALE GENOMIC DNA]</scope>
    <source>
        <strain evidence="4 5">LMG 31459</strain>
    </source>
</reference>
<protein>
    <submittedName>
        <fullName evidence="4">Glycoside hydrolase family 95 protein</fullName>
    </submittedName>
</protein>
<keyword evidence="5" id="KW-1185">Reference proteome</keyword>
<feature type="domain" description="Alpha fucosidase A-like C-terminal" evidence="2">
    <location>
        <begin position="696"/>
        <end position="756"/>
    </location>
</feature>
<accession>A0ABX1YK11</accession>
<dbReference type="Pfam" id="PF14498">
    <property type="entry name" value="Glyco_hyd_65N_2"/>
    <property type="match status" value="1"/>
</dbReference>
<evidence type="ECO:0000313" key="5">
    <source>
        <dbReference type="Proteomes" id="UP000596857"/>
    </source>
</evidence>
<feature type="domain" description="Glycosyl hydrolase family 95 catalytic" evidence="3">
    <location>
        <begin position="274"/>
        <end position="694"/>
    </location>
</feature>
<dbReference type="PIRSF" id="PIRSF007663">
    <property type="entry name" value="UCP007663"/>
    <property type="match status" value="1"/>
</dbReference>
<dbReference type="Pfam" id="PF22124">
    <property type="entry name" value="Glyco_hydro_95_cat"/>
    <property type="match status" value="1"/>
</dbReference>
<evidence type="ECO:0000259" key="1">
    <source>
        <dbReference type="Pfam" id="PF14498"/>
    </source>
</evidence>
<evidence type="ECO:0000259" key="3">
    <source>
        <dbReference type="Pfam" id="PF22124"/>
    </source>
</evidence>
<proteinExistence type="predicted"/>
<dbReference type="InterPro" id="IPR049053">
    <property type="entry name" value="AFCA-like_C"/>
</dbReference>
<dbReference type="Pfam" id="PF21307">
    <property type="entry name" value="Glyco_hydro_95_C"/>
    <property type="match status" value="1"/>
</dbReference>
<organism evidence="4 5">
    <name type="scientific">Paenibacillus phytohabitans</name>
    <dbReference type="NCBI Taxonomy" id="2654978"/>
    <lineage>
        <taxon>Bacteria</taxon>
        <taxon>Bacillati</taxon>
        <taxon>Bacillota</taxon>
        <taxon>Bacilli</taxon>
        <taxon>Bacillales</taxon>
        <taxon>Paenibacillaceae</taxon>
        <taxon>Paenibacillus</taxon>
    </lineage>
</organism>
<dbReference type="InterPro" id="IPR027414">
    <property type="entry name" value="GH95_N_dom"/>
</dbReference>
<dbReference type="InterPro" id="IPR016518">
    <property type="entry name" value="Alpha-L-fucosidase"/>
</dbReference>
<dbReference type="Gene3D" id="1.50.10.10">
    <property type="match status" value="1"/>
</dbReference>
<gene>
    <name evidence="4" type="ORF">GC101_20730</name>
</gene>
<evidence type="ECO:0000313" key="4">
    <source>
        <dbReference type="EMBL" id="NOU81292.1"/>
    </source>
</evidence>
<dbReference type="InterPro" id="IPR008928">
    <property type="entry name" value="6-hairpin_glycosidase_sf"/>
</dbReference>
<dbReference type="PANTHER" id="PTHR31084">
    <property type="entry name" value="ALPHA-L-FUCOSIDASE 2"/>
    <property type="match status" value="1"/>
</dbReference>
<dbReference type="RefSeq" id="WP_171718798.1">
    <property type="nucleotide sequence ID" value="NZ_WHOB01000062.1"/>
</dbReference>
<feature type="domain" description="Glycosyl hydrolase family 95 N-terminal" evidence="1">
    <location>
        <begin position="6"/>
        <end position="254"/>
    </location>
</feature>
<dbReference type="InterPro" id="IPR012341">
    <property type="entry name" value="6hp_glycosidase-like_sf"/>
</dbReference>
<comment type="caution">
    <text evidence="4">The sequence shown here is derived from an EMBL/GenBank/DDBJ whole genome shotgun (WGS) entry which is preliminary data.</text>
</comment>
<dbReference type="EMBL" id="WHOB01000062">
    <property type="protein sequence ID" value="NOU81292.1"/>
    <property type="molecule type" value="Genomic_DNA"/>
</dbReference>
<dbReference type="Proteomes" id="UP000596857">
    <property type="component" value="Unassembled WGS sequence"/>
</dbReference>
<keyword evidence="4" id="KW-0378">Hydrolase</keyword>
<dbReference type="InterPro" id="IPR054363">
    <property type="entry name" value="GH95_cat"/>
</dbReference>